<name>A0ABY2MWD7_9LEPT</name>
<gene>
    <name evidence="1" type="ORF">EHQ90_19125</name>
</gene>
<keyword evidence="2" id="KW-1185">Reference proteome</keyword>
<evidence type="ECO:0000313" key="1">
    <source>
        <dbReference type="EMBL" id="TGM10296.1"/>
    </source>
</evidence>
<evidence type="ECO:0000313" key="2">
    <source>
        <dbReference type="Proteomes" id="UP000297422"/>
    </source>
</evidence>
<accession>A0ABY2MWD7</accession>
<reference evidence="2" key="1">
    <citation type="journal article" date="2019" name="PLoS Negl. Trop. Dis.">
        <title>Revisiting the worldwide diversity of Leptospira species in the environment.</title>
        <authorList>
            <person name="Vincent A.T."/>
            <person name="Schiettekatte O."/>
            <person name="Bourhy P."/>
            <person name="Veyrier F.J."/>
            <person name="Picardeau M."/>
        </authorList>
    </citation>
    <scope>NUCLEOTIDE SEQUENCE [LARGE SCALE GENOMIC DNA]</scope>
    <source>
        <strain evidence="2">201702407</strain>
    </source>
</reference>
<organism evidence="1 2">
    <name type="scientific">Leptospira stimsonii</name>
    <dbReference type="NCBI Taxonomy" id="2202203"/>
    <lineage>
        <taxon>Bacteria</taxon>
        <taxon>Pseudomonadati</taxon>
        <taxon>Spirochaetota</taxon>
        <taxon>Spirochaetia</taxon>
        <taxon>Leptospirales</taxon>
        <taxon>Leptospiraceae</taxon>
        <taxon>Leptospira</taxon>
    </lineage>
</organism>
<dbReference type="EMBL" id="RQGT01000112">
    <property type="protein sequence ID" value="TGM10296.1"/>
    <property type="molecule type" value="Genomic_DNA"/>
</dbReference>
<proteinExistence type="predicted"/>
<dbReference type="Proteomes" id="UP000297422">
    <property type="component" value="Unassembled WGS sequence"/>
</dbReference>
<dbReference type="InterPro" id="IPR015947">
    <property type="entry name" value="PUA-like_sf"/>
</dbReference>
<comment type="caution">
    <text evidence="1">The sequence shown here is derived from an EMBL/GenBank/DDBJ whole genome shotgun (WGS) entry which is preliminary data.</text>
</comment>
<protein>
    <recommendedName>
        <fullName evidence="3">ASCH domain-containing protein</fullName>
    </recommendedName>
</protein>
<dbReference type="Gene3D" id="2.30.130.30">
    <property type="entry name" value="Hypothetical protein"/>
    <property type="match status" value="1"/>
</dbReference>
<dbReference type="SUPFAM" id="SSF88697">
    <property type="entry name" value="PUA domain-like"/>
    <property type="match status" value="1"/>
</dbReference>
<sequence>MKVLLSIKPEYVEKIFSGEKKYEYRRLLFKHSVSSIVVYASAPISKVVGEFSIEDIIYLDKDLLWNTTKRNSGISIDKYSNYFHDKEMAYAIKIGNLKKYKRPLKLKELNIERPPQSFMYIS</sequence>
<evidence type="ECO:0008006" key="3">
    <source>
        <dbReference type="Google" id="ProtNLM"/>
    </source>
</evidence>
<dbReference type="RefSeq" id="WP_135686270.1">
    <property type="nucleotide sequence ID" value="NZ_RQEQ01000047.1"/>
</dbReference>